<evidence type="ECO:0000313" key="2">
    <source>
        <dbReference type="Proteomes" id="UP000749010"/>
    </source>
</evidence>
<sequence length="160" mass="16676">MAGSISAQSRELIEQRTLGWGVGVTPIASGDYTRVDLAFANGSLALVRSRAALIQDLALTYCTGLGTDPLNMGTGFDGARLVAEEDDPGLLRERLRAAAAVVANGDPRVARVVDVQLASAVAEGEQAGRARATRLVITVIFDLITGERANVTIQGVTING</sequence>
<organism evidence="1 2">
    <name type="scientific">Candidatus Accumulibacter phosphatis</name>
    <dbReference type="NCBI Taxonomy" id="327160"/>
    <lineage>
        <taxon>Bacteria</taxon>
        <taxon>Pseudomonadati</taxon>
        <taxon>Pseudomonadota</taxon>
        <taxon>Betaproteobacteria</taxon>
        <taxon>Candidatus Accumulibacter</taxon>
    </lineage>
</organism>
<reference evidence="1 2" key="1">
    <citation type="submission" date="2019-03" db="EMBL/GenBank/DDBJ databases">
        <title>Metabolic reconstructions from genomes of highly enriched 'Candidatus Accumulibacter' and 'Candidatus Competibacter' bioreactor populations.</title>
        <authorList>
            <person name="Annavajhala M.K."/>
            <person name="Welles L."/>
            <person name="Abbas B."/>
            <person name="Sorokin D."/>
            <person name="Park H."/>
            <person name="Van Loosdrecht M."/>
            <person name="Chandran K."/>
        </authorList>
    </citation>
    <scope>NUCLEOTIDE SEQUENCE [LARGE SCALE GENOMIC DNA]</scope>
    <source>
        <strain evidence="1 2">SBR_S</strain>
    </source>
</reference>
<dbReference type="Proteomes" id="UP000749010">
    <property type="component" value="Unassembled WGS sequence"/>
</dbReference>
<protein>
    <recommendedName>
        <fullName evidence="3">IraD/Gp25-like domain-containing protein</fullName>
    </recommendedName>
</protein>
<name>A0ABX1U2R8_9PROT</name>
<evidence type="ECO:0008006" key="3">
    <source>
        <dbReference type="Google" id="ProtNLM"/>
    </source>
</evidence>
<evidence type="ECO:0000313" key="1">
    <source>
        <dbReference type="EMBL" id="NMQ29753.1"/>
    </source>
</evidence>
<gene>
    <name evidence="1" type="ORF">E4Q23_19470</name>
</gene>
<proteinExistence type="predicted"/>
<dbReference type="RefSeq" id="WP_169068207.1">
    <property type="nucleotide sequence ID" value="NZ_SPMY01000068.1"/>
</dbReference>
<dbReference type="EMBL" id="SPMY01000068">
    <property type="protein sequence ID" value="NMQ29753.1"/>
    <property type="molecule type" value="Genomic_DNA"/>
</dbReference>
<accession>A0ABX1U2R8</accession>
<keyword evidence="2" id="KW-1185">Reference proteome</keyword>
<comment type="caution">
    <text evidence="1">The sequence shown here is derived from an EMBL/GenBank/DDBJ whole genome shotgun (WGS) entry which is preliminary data.</text>
</comment>